<accession>A0ABU3BQG8</accession>
<dbReference type="Proteomes" id="UP001267426">
    <property type="component" value="Unassembled WGS sequence"/>
</dbReference>
<gene>
    <name evidence="2" type="ORF">RM540_07060</name>
</gene>
<dbReference type="SUPFAM" id="SSF109604">
    <property type="entry name" value="HD-domain/PDEase-like"/>
    <property type="match status" value="1"/>
</dbReference>
<comment type="caution">
    <text evidence="2">The sequence shown here is derived from an EMBL/GenBank/DDBJ whole genome shotgun (WGS) entry which is preliminary data.</text>
</comment>
<protein>
    <recommendedName>
        <fullName evidence="4">HD domain-containing protein</fullName>
    </recommendedName>
</protein>
<keyword evidence="3" id="KW-1185">Reference proteome</keyword>
<evidence type="ECO:0000313" key="3">
    <source>
        <dbReference type="Proteomes" id="UP001267426"/>
    </source>
</evidence>
<reference evidence="2 3" key="1">
    <citation type="submission" date="2023-09" db="EMBL/GenBank/DDBJ databases">
        <authorList>
            <person name="Rey-Velasco X."/>
        </authorList>
    </citation>
    <scope>NUCLEOTIDE SEQUENCE [LARGE SCALE GENOMIC DNA]</scope>
    <source>
        <strain evidence="2 3">F394</strain>
    </source>
</reference>
<dbReference type="EMBL" id="JAVRHT010000013">
    <property type="protein sequence ID" value="MDT0631509.1"/>
    <property type="molecule type" value="Genomic_DNA"/>
</dbReference>
<evidence type="ECO:0000256" key="1">
    <source>
        <dbReference type="SAM" id="MobiDB-lite"/>
    </source>
</evidence>
<name>A0ABU3BQG8_9BACT</name>
<organism evidence="2 3">
    <name type="scientific">Rubrivirga litoralis</name>
    <dbReference type="NCBI Taxonomy" id="3075598"/>
    <lineage>
        <taxon>Bacteria</taxon>
        <taxon>Pseudomonadati</taxon>
        <taxon>Rhodothermota</taxon>
        <taxon>Rhodothermia</taxon>
        <taxon>Rhodothermales</taxon>
        <taxon>Rubricoccaceae</taxon>
        <taxon>Rubrivirga</taxon>
    </lineage>
</organism>
<dbReference type="RefSeq" id="WP_311662852.1">
    <property type="nucleotide sequence ID" value="NZ_JAVRHT010000013.1"/>
</dbReference>
<evidence type="ECO:0008006" key="4">
    <source>
        <dbReference type="Google" id="ProtNLM"/>
    </source>
</evidence>
<proteinExistence type="predicted"/>
<evidence type="ECO:0000313" key="2">
    <source>
        <dbReference type="EMBL" id="MDT0631509.1"/>
    </source>
</evidence>
<dbReference type="Gene3D" id="1.10.3210.10">
    <property type="entry name" value="Hypothetical protein af1432"/>
    <property type="match status" value="1"/>
</dbReference>
<feature type="region of interest" description="Disordered" evidence="1">
    <location>
        <begin position="312"/>
        <end position="416"/>
    </location>
</feature>
<feature type="compositionally biased region" description="Basic and acidic residues" evidence="1">
    <location>
        <begin position="345"/>
        <end position="359"/>
    </location>
</feature>
<sequence length="416" mass="43427">MTRHPARPAPPVDLLRQIRDLKRVRDARSPRSLAERQFGRAWARLAAGEPVEAVALSETAAALAAVRLAALDAGVMMAHGLDESEALDVLGRAFDDLGGAVDAGLRGRLRAALGPLPHGEEPAVVDLLVRQPRAGATHPGLPRLVLEPAESHADHSFATAVFGVVLAPDYGADPAQVFLTGLAHHLFNASLPDAGHAGDVLIGDDLTARMATVATDRAVATLPVELQSLVRDALGLTREARFAEPEAQGFHAADALDRVLEMDWHARTARFTLDDALGSDTAAGQLDVCHGGFYQDLQRDVLRAAGLFAFDRPAHGEGEGGAGRGTDADPERGGRSVTPLPASPRRGEENDPSETDHPALPDAPAPATPPSGSYERGGHGAVAADSPLAGGPGAEDGEVLRDGTTVAHLERRELGS</sequence>